<evidence type="ECO:0000313" key="3">
    <source>
        <dbReference type="EMBL" id="MVN20696.1"/>
    </source>
</evidence>
<accession>A0A7K1STP9</accession>
<dbReference type="InterPro" id="IPR001789">
    <property type="entry name" value="Sig_transdc_resp-reg_receiver"/>
</dbReference>
<dbReference type="PANTHER" id="PTHR44520:SF2">
    <property type="entry name" value="RESPONSE REGULATOR RCP1"/>
    <property type="match status" value="1"/>
</dbReference>
<dbReference type="GO" id="GO:0000160">
    <property type="term" value="P:phosphorelay signal transduction system"/>
    <property type="evidence" value="ECO:0007669"/>
    <property type="project" value="InterPro"/>
</dbReference>
<dbReference type="SUPFAM" id="SSF52172">
    <property type="entry name" value="CheY-like"/>
    <property type="match status" value="1"/>
</dbReference>
<evidence type="ECO:0000256" key="1">
    <source>
        <dbReference type="PROSITE-ProRule" id="PRU00169"/>
    </source>
</evidence>
<keyword evidence="1" id="KW-0597">Phosphoprotein</keyword>
<dbReference type="RefSeq" id="WP_157564415.1">
    <property type="nucleotide sequence ID" value="NZ_WPIK01000003.1"/>
</dbReference>
<dbReference type="Proteomes" id="UP000462014">
    <property type="component" value="Unassembled WGS sequence"/>
</dbReference>
<dbReference type="PANTHER" id="PTHR44520">
    <property type="entry name" value="RESPONSE REGULATOR RCP1-RELATED"/>
    <property type="match status" value="1"/>
</dbReference>
<comment type="caution">
    <text evidence="3">The sequence shown here is derived from an EMBL/GenBank/DDBJ whole genome shotgun (WGS) entry which is preliminary data.</text>
</comment>
<feature type="domain" description="Response regulatory" evidence="2">
    <location>
        <begin position="9"/>
        <end position="137"/>
    </location>
</feature>
<dbReference type="AlphaFoldDB" id="A0A7K1STP9"/>
<name>A0A7K1STP9_9SPHI</name>
<sequence>MSVIQRPVNIMLVDDDEINNFITVKLIRKAFPDSVLSTYLNGRLAIDRLKDILQHQPENIPDYILLDINMPVMNGWEFLEEYKQLNFDSDKKITIYILSSSVFSNDIDKSKSYESVASFISKPLNLESIKEVFSVLNFHNH</sequence>
<dbReference type="InterPro" id="IPR052893">
    <property type="entry name" value="TCS_response_regulator"/>
</dbReference>
<dbReference type="InterPro" id="IPR011006">
    <property type="entry name" value="CheY-like_superfamily"/>
</dbReference>
<protein>
    <submittedName>
        <fullName evidence="3">Response regulator</fullName>
    </submittedName>
</protein>
<dbReference type="PROSITE" id="PS50110">
    <property type="entry name" value="RESPONSE_REGULATORY"/>
    <property type="match status" value="1"/>
</dbReference>
<evidence type="ECO:0000313" key="4">
    <source>
        <dbReference type="Proteomes" id="UP000462014"/>
    </source>
</evidence>
<dbReference type="Gene3D" id="3.40.50.2300">
    <property type="match status" value="1"/>
</dbReference>
<feature type="modified residue" description="4-aspartylphosphate" evidence="1">
    <location>
        <position position="67"/>
    </location>
</feature>
<dbReference type="Pfam" id="PF00072">
    <property type="entry name" value="Response_reg"/>
    <property type="match status" value="1"/>
</dbReference>
<dbReference type="EMBL" id="WPIK01000003">
    <property type="protein sequence ID" value="MVN20696.1"/>
    <property type="molecule type" value="Genomic_DNA"/>
</dbReference>
<reference evidence="3 4" key="1">
    <citation type="submission" date="2019-12" db="EMBL/GenBank/DDBJ databases">
        <title>Mucilaginibacter sp. HMF7410 genome sequencing and assembly.</title>
        <authorList>
            <person name="Kang H."/>
            <person name="Cha I."/>
            <person name="Kim H."/>
            <person name="Joh K."/>
        </authorList>
    </citation>
    <scope>NUCLEOTIDE SEQUENCE [LARGE SCALE GENOMIC DNA]</scope>
    <source>
        <strain evidence="3 4">HMF7410</strain>
    </source>
</reference>
<gene>
    <name evidence="3" type="ORF">GO621_04000</name>
</gene>
<proteinExistence type="predicted"/>
<organism evidence="3 4">
    <name type="scientific">Mucilaginibacter arboris</name>
    <dbReference type="NCBI Taxonomy" id="2682090"/>
    <lineage>
        <taxon>Bacteria</taxon>
        <taxon>Pseudomonadati</taxon>
        <taxon>Bacteroidota</taxon>
        <taxon>Sphingobacteriia</taxon>
        <taxon>Sphingobacteriales</taxon>
        <taxon>Sphingobacteriaceae</taxon>
        <taxon>Mucilaginibacter</taxon>
    </lineage>
</organism>
<evidence type="ECO:0000259" key="2">
    <source>
        <dbReference type="PROSITE" id="PS50110"/>
    </source>
</evidence>
<dbReference type="SMART" id="SM00448">
    <property type="entry name" value="REC"/>
    <property type="match status" value="1"/>
</dbReference>
<keyword evidence="4" id="KW-1185">Reference proteome</keyword>